<accession>A0A0J5L8V7</accession>
<dbReference type="RefSeq" id="WP_048278074.1">
    <property type="nucleotide sequence ID" value="NZ_LDZF01000002.1"/>
</dbReference>
<dbReference type="GO" id="GO:0051287">
    <property type="term" value="F:NAD binding"/>
    <property type="evidence" value="ECO:0007669"/>
    <property type="project" value="InterPro"/>
</dbReference>
<evidence type="ECO:0000256" key="2">
    <source>
        <dbReference type="ARBA" id="ARBA00023027"/>
    </source>
</evidence>
<keyword evidence="4" id="KW-0732">Signal</keyword>
<dbReference type="Pfam" id="PF03446">
    <property type="entry name" value="NAD_binding_2"/>
    <property type="match status" value="1"/>
</dbReference>
<dbReference type="STRING" id="61647.LG71_13260"/>
<dbReference type="PANTHER" id="PTHR43580">
    <property type="entry name" value="OXIDOREDUCTASE GLYR1-RELATED"/>
    <property type="match status" value="1"/>
</dbReference>
<reference evidence="7 8" key="1">
    <citation type="submission" date="2015-05" db="EMBL/GenBank/DDBJ databases">
        <title>Genome sequences of Pluralibacter gergoviae.</title>
        <authorList>
            <person name="Greninger A.L."/>
            <person name="Miller S."/>
        </authorList>
    </citation>
    <scope>NUCLEOTIDE SEQUENCE [LARGE SCALE GENOMIC DNA]</scope>
    <source>
        <strain evidence="7 8">JS81F13</strain>
    </source>
</reference>
<sequence length="291" mass="30332">MKTLPVVAVLGLGAMGHAFAANLLKSGFTVRGWNRSRARGEDLTAAGLILCDSAGQAAGGADVVISMLTDGDITQRILKTALPQLRQGAIVCQMGTIGVEATQALIADFGRDRPDIVFIDAPVSGSKAPAENAQIAILASGDRYKAAALEPVFAAISHRQQWLGPAGAGQRMKLVVNSYLIGLMQSLAESAALADRLGFSAETLWGALEGGPLASPYAEGKLGMIARNDFTPQMQLAHALKDARLALAAAPELELSGLQNIASLWQQAAEAGYAEQDLASVAQFIADPRKS</sequence>
<evidence type="ECO:0000259" key="6">
    <source>
        <dbReference type="Pfam" id="PF14833"/>
    </source>
</evidence>
<dbReference type="Gene3D" id="3.40.50.720">
    <property type="entry name" value="NAD(P)-binding Rossmann-like Domain"/>
    <property type="match status" value="1"/>
</dbReference>
<dbReference type="InterPro" id="IPR013328">
    <property type="entry name" value="6PGD_dom2"/>
</dbReference>
<name>A0A0J5L8V7_PLUGE</name>
<dbReference type="EMBL" id="LDZF01000002">
    <property type="protein sequence ID" value="KMK16098.1"/>
    <property type="molecule type" value="Genomic_DNA"/>
</dbReference>
<evidence type="ECO:0000256" key="1">
    <source>
        <dbReference type="ARBA" id="ARBA00023002"/>
    </source>
</evidence>
<dbReference type="Proteomes" id="UP000036196">
    <property type="component" value="Unassembled WGS sequence"/>
</dbReference>
<dbReference type="InterPro" id="IPR008927">
    <property type="entry name" value="6-PGluconate_DH-like_C_sf"/>
</dbReference>
<dbReference type="Gene3D" id="1.10.1040.10">
    <property type="entry name" value="N-(1-d-carboxylethyl)-l-norvaline Dehydrogenase, domain 2"/>
    <property type="match status" value="1"/>
</dbReference>
<dbReference type="Pfam" id="PF14833">
    <property type="entry name" value="NAD_binding_11"/>
    <property type="match status" value="1"/>
</dbReference>
<dbReference type="InterPro" id="IPR036291">
    <property type="entry name" value="NAD(P)-bd_dom_sf"/>
</dbReference>
<protein>
    <submittedName>
        <fullName evidence="7">6-phosphogluconate dehydrogenase</fullName>
    </submittedName>
</protein>
<feature type="signal peptide" evidence="4">
    <location>
        <begin position="1"/>
        <end position="20"/>
    </location>
</feature>
<dbReference type="InterPro" id="IPR051265">
    <property type="entry name" value="HIBADH-related_NP60_sf"/>
</dbReference>
<feature type="domain" description="6-phosphogluconate dehydrogenase NADP-binding" evidence="5">
    <location>
        <begin position="7"/>
        <end position="164"/>
    </location>
</feature>
<evidence type="ECO:0000259" key="5">
    <source>
        <dbReference type="Pfam" id="PF03446"/>
    </source>
</evidence>
<keyword evidence="2" id="KW-0520">NAD</keyword>
<gene>
    <name evidence="7" type="ORF">ABW06_02465</name>
</gene>
<keyword evidence="1" id="KW-0560">Oxidoreductase</keyword>
<feature type="domain" description="3-hydroxyisobutyrate dehydrogenase-like NAD-binding" evidence="6">
    <location>
        <begin position="167"/>
        <end position="284"/>
    </location>
</feature>
<evidence type="ECO:0000313" key="8">
    <source>
        <dbReference type="Proteomes" id="UP000036196"/>
    </source>
</evidence>
<dbReference type="InterPro" id="IPR006115">
    <property type="entry name" value="6PGDH_NADP-bd"/>
</dbReference>
<dbReference type="PATRIC" id="fig|61647.15.peg.1892"/>
<keyword evidence="8" id="KW-1185">Reference proteome</keyword>
<dbReference type="eggNOG" id="COG2084">
    <property type="taxonomic scope" value="Bacteria"/>
</dbReference>
<dbReference type="GO" id="GO:0016616">
    <property type="term" value="F:oxidoreductase activity, acting on the CH-OH group of donors, NAD or NADP as acceptor"/>
    <property type="evidence" value="ECO:0007669"/>
    <property type="project" value="UniProtKB-ARBA"/>
</dbReference>
<dbReference type="AlphaFoldDB" id="A0A0J5L8V7"/>
<proteinExistence type="predicted"/>
<dbReference type="PANTHER" id="PTHR43580:SF2">
    <property type="entry name" value="CYTOKINE-LIKE NUCLEAR FACTOR N-PAC"/>
    <property type="match status" value="1"/>
</dbReference>
<comment type="caution">
    <text evidence="7">The sequence shown here is derived from an EMBL/GenBank/DDBJ whole genome shotgun (WGS) entry which is preliminary data.</text>
</comment>
<dbReference type="SUPFAM" id="SSF51735">
    <property type="entry name" value="NAD(P)-binding Rossmann-fold domains"/>
    <property type="match status" value="1"/>
</dbReference>
<feature type="chain" id="PRO_5005262633" evidence="4">
    <location>
        <begin position="21"/>
        <end position="291"/>
    </location>
</feature>
<feature type="active site" evidence="3">
    <location>
        <position position="173"/>
    </location>
</feature>
<dbReference type="PIRSF" id="PIRSF000103">
    <property type="entry name" value="HIBADH"/>
    <property type="match status" value="1"/>
</dbReference>
<evidence type="ECO:0000256" key="3">
    <source>
        <dbReference type="PIRSR" id="PIRSR000103-1"/>
    </source>
</evidence>
<organism evidence="7 8">
    <name type="scientific">Pluralibacter gergoviae</name>
    <name type="common">Enterobacter gergoviae</name>
    <dbReference type="NCBI Taxonomy" id="61647"/>
    <lineage>
        <taxon>Bacteria</taxon>
        <taxon>Pseudomonadati</taxon>
        <taxon>Pseudomonadota</taxon>
        <taxon>Gammaproteobacteria</taxon>
        <taxon>Enterobacterales</taxon>
        <taxon>Enterobacteriaceae</taxon>
        <taxon>Pluralibacter</taxon>
    </lineage>
</organism>
<evidence type="ECO:0000256" key="4">
    <source>
        <dbReference type="SAM" id="SignalP"/>
    </source>
</evidence>
<dbReference type="InterPro" id="IPR029154">
    <property type="entry name" value="HIBADH-like_NADP-bd"/>
</dbReference>
<evidence type="ECO:0000313" key="7">
    <source>
        <dbReference type="EMBL" id="KMK16098.1"/>
    </source>
</evidence>
<dbReference type="GO" id="GO:0050661">
    <property type="term" value="F:NADP binding"/>
    <property type="evidence" value="ECO:0007669"/>
    <property type="project" value="InterPro"/>
</dbReference>
<dbReference type="SUPFAM" id="SSF48179">
    <property type="entry name" value="6-phosphogluconate dehydrogenase C-terminal domain-like"/>
    <property type="match status" value="1"/>
</dbReference>
<dbReference type="InterPro" id="IPR015815">
    <property type="entry name" value="HIBADH-related"/>
</dbReference>